<protein>
    <submittedName>
        <fullName evidence="2">Uncharacterized protein</fullName>
    </submittedName>
</protein>
<keyword evidence="3" id="KW-1185">Reference proteome</keyword>
<name>A0A3N1H2N3_9PSEU</name>
<dbReference type="EMBL" id="RJKM01000001">
    <property type="protein sequence ID" value="ROP36764.1"/>
    <property type="molecule type" value="Genomic_DNA"/>
</dbReference>
<gene>
    <name evidence="2" type="ORF">EDD40_2042</name>
</gene>
<reference evidence="2 3" key="1">
    <citation type="submission" date="2018-11" db="EMBL/GenBank/DDBJ databases">
        <title>Sequencing the genomes of 1000 actinobacteria strains.</title>
        <authorList>
            <person name="Klenk H.-P."/>
        </authorList>
    </citation>
    <scope>NUCLEOTIDE SEQUENCE [LARGE SCALE GENOMIC DNA]</scope>
    <source>
        <strain evidence="2 3">DSM 44231</strain>
    </source>
</reference>
<comment type="caution">
    <text evidence="2">The sequence shown here is derived from an EMBL/GenBank/DDBJ whole genome shotgun (WGS) entry which is preliminary data.</text>
</comment>
<evidence type="ECO:0000256" key="1">
    <source>
        <dbReference type="SAM" id="Phobius"/>
    </source>
</evidence>
<keyword evidence="1" id="KW-1133">Transmembrane helix</keyword>
<evidence type="ECO:0000313" key="2">
    <source>
        <dbReference type="EMBL" id="ROP36764.1"/>
    </source>
</evidence>
<feature type="transmembrane region" description="Helical" evidence="1">
    <location>
        <begin position="29"/>
        <end position="51"/>
    </location>
</feature>
<organism evidence="2 3">
    <name type="scientific">Saccharothrix texasensis</name>
    <dbReference type="NCBI Taxonomy" id="103734"/>
    <lineage>
        <taxon>Bacteria</taxon>
        <taxon>Bacillati</taxon>
        <taxon>Actinomycetota</taxon>
        <taxon>Actinomycetes</taxon>
        <taxon>Pseudonocardiales</taxon>
        <taxon>Pseudonocardiaceae</taxon>
        <taxon>Saccharothrix</taxon>
    </lineage>
</organism>
<dbReference type="Proteomes" id="UP000268727">
    <property type="component" value="Unassembled WGS sequence"/>
</dbReference>
<sequence length="52" mass="5888">MVDWRLIALVVVFLGFAWFARKREDWVQPILVGVAMATLFGGLLFLGIPLIK</sequence>
<dbReference type="RefSeq" id="WP_170185020.1">
    <property type="nucleotide sequence ID" value="NZ_RJKM01000001.1"/>
</dbReference>
<accession>A0A3N1H2N3</accession>
<evidence type="ECO:0000313" key="3">
    <source>
        <dbReference type="Proteomes" id="UP000268727"/>
    </source>
</evidence>
<proteinExistence type="predicted"/>
<dbReference type="AlphaFoldDB" id="A0A3N1H2N3"/>
<keyword evidence="1" id="KW-0812">Transmembrane</keyword>
<keyword evidence="1" id="KW-0472">Membrane</keyword>